<organism evidence="1 2">
    <name type="scientific">Papaver atlanticum</name>
    <dbReference type="NCBI Taxonomy" id="357466"/>
    <lineage>
        <taxon>Eukaryota</taxon>
        <taxon>Viridiplantae</taxon>
        <taxon>Streptophyta</taxon>
        <taxon>Embryophyta</taxon>
        <taxon>Tracheophyta</taxon>
        <taxon>Spermatophyta</taxon>
        <taxon>Magnoliopsida</taxon>
        <taxon>Ranunculales</taxon>
        <taxon>Papaveraceae</taxon>
        <taxon>Papaveroideae</taxon>
        <taxon>Papaver</taxon>
    </lineage>
</organism>
<reference evidence="1" key="1">
    <citation type="submission" date="2022-04" db="EMBL/GenBank/DDBJ databases">
        <title>A functionally conserved STORR gene fusion in Papaver species that diverged 16.8 million years ago.</title>
        <authorList>
            <person name="Catania T."/>
        </authorList>
    </citation>
    <scope>NUCLEOTIDE SEQUENCE</scope>
    <source>
        <strain evidence="1">S-188037</strain>
    </source>
</reference>
<keyword evidence="2" id="KW-1185">Reference proteome</keyword>
<proteinExistence type="predicted"/>
<evidence type="ECO:0000313" key="2">
    <source>
        <dbReference type="Proteomes" id="UP001202328"/>
    </source>
</evidence>
<accession>A0AAD4XG28</accession>
<evidence type="ECO:0000313" key="1">
    <source>
        <dbReference type="EMBL" id="KAI3909567.1"/>
    </source>
</evidence>
<name>A0AAD4XG28_9MAGN</name>
<gene>
    <name evidence="1" type="ORF">MKW98_013984</name>
</gene>
<comment type="caution">
    <text evidence="1">The sequence shown here is derived from an EMBL/GenBank/DDBJ whole genome shotgun (WGS) entry which is preliminary data.</text>
</comment>
<dbReference type="AlphaFoldDB" id="A0AAD4XG28"/>
<protein>
    <submittedName>
        <fullName evidence="1">Uncharacterized protein</fullName>
    </submittedName>
</protein>
<dbReference type="EMBL" id="JAJJMB010010315">
    <property type="protein sequence ID" value="KAI3909567.1"/>
    <property type="molecule type" value="Genomic_DNA"/>
</dbReference>
<sequence>MTPNILPPRGSSVWFPNSGERRKINRIVHLPTFKKALFVKTHSPSATFKRRILISFKISLLDSFIFFNRFVI</sequence>
<dbReference type="Proteomes" id="UP001202328">
    <property type="component" value="Unassembled WGS sequence"/>
</dbReference>